<dbReference type="EMBL" id="BMXA01000001">
    <property type="protein sequence ID" value="GHA01303.1"/>
    <property type="molecule type" value="Genomic_DNA"/>
</dbReference>
<dbReference type="AlphaFoldDB" id="A0A918RII3"/>
<dbReference type="RefSeq" id="WP_189398706.1">
    <property type="nucleotide sequence ID" value="NZ_BMXA01000001.1"/>
</dbReference>
<comment type="caution">
    <text evidence="2">The sequence shown here is derived from an EMBL/GenBank/DDBJ whole genome shotgun (WGS) entry which is preliminary data.</text>
</comment>
<sequence>MNFFKNKHVITAMIVTPVLAIGSYYLVDLLVREQPHAAVEGQAYPLIANSNCRYTSGRCDLANSDFKSSLTLVSADSGRQLQLTSSHPLQQAQAGFVMASGEQVTPVKFTQLDATSTLWGMPLTIDVAPETVVRVALRANDAHYFAETSMGFGEYQTTFNKDFRK</sequence>
<evidence type="ECO:0000313" key="2">
    <source>
        <dbReference type="EMBL" id="GHA01303.1"/>
    </source>
</evidence>
<accession>A0A918RII3</accession>
<keyword evidence="1" id="KW-0472">Membrane</keyword>
<evidence type="ECO:0000256" key="1">
    <source>
        <dbReference type="SAM" id="Phobius"/>
    </source>
</evidence>
<dbReference type="Proteomes" id="UP000614811">
    <property type="component" value="Unassembled WGS sequence"/>
</dbReference>
<proteinExistence type="predicted"/>
<keyword evidence="1" id="KW-1133">Transmembrane helix</keyword>
<reference evidence="2" key="2">
    <citation type="submission" date="2020-09" db="EMBL/GenBank/DDBJ databases">
        <authorList>
            <person name="Sun Q."/>
            <person name="Kim S."/>
        </authorList>
    </citation>
    <scope>NUCLEOTIDE SEQUENCE</scope>
    <source>
        <strain evidence="2">KCTC 12711</strain>
    </source>
</reference>
<organism evidence="2 3">
    <name type="scientific">Arenicella chitinivorans</name>
    <dbReference type="NCBI Taxonomy" id="1329800"/>
    <lineage>
        <taxon>Bacteria</taxon>
        <taxon>Pseudomonadati</taxon>
        <taxon>Pseudomonadota</taxon>
        <taxon>Gammaproteobacteria</taxon>
        <taxon>Arenicellales</taxon>
        <taxon>Arenicellaceae</taxon>
        <taxon>Arenicella</taxon>
    </lineage>
</organism>
<feature type="transmembrane region" description="Helical" evidence="1">
    <location>
        <begin position="9"/>
        <end position="27"/>
    </location>
</feature>
<name>A0A918RII3_9GAMM</name>
<keyword evidence="3" id="KW-1185">Reference proteome</keyword>
<protein>
    <submittedName>
        <fullName evidence="2">Uncharacterized protein</fullName>
    </submittedName>
</protein>
<keyword evidence="1" id="KW-0812">Transmembrane</keyword>
<gene>
    <name evidence="2" type="ORF">GCM10008090_08040</name>
</gene>
<evidence type="ECO:0000313" key="3">
    <source>
        <dbReference type="Proteomes" id="UP000614811"/>
    </source>
</evidence>
<reference evidence="2" key="1">
    <citation type="journal article" date="2014" name="Int. J. Syst. Evol. Microbiol.">
        <title>Complete genome sequence of Corynebacterium casei LMG S-19264T (=DSM 44701T), isolated from a smear-ripened cheese.</title>
        <authorList>
            <consortium name="US DOE Joint Genome Institute (JGI-PGF)"/>
            <person name="Walter F."/>
            <person name="Albersmeier A."/>
            <person name="Kalinowski J."/>
            <person name="Ruckert C."/>
        </authorList>
    </citation>
    <scope>NUCLEOTIDE SEQUENCE</scope>
    <source>
        <strain evidence="2">KCTC 12711</strain>
    </source>
</reference>